<reference evidence="1 2" key="1">
    <citation type="submission" date="2024-09" db="EMBL/GenBank/DDBJ databases">
        <authorList>
            <person name="Sun Q."/>
            <person name="Mori K."/>
        </authorList>
    </citation>
    <scope>NUCLEOTIDE SEQUENCE [LARGE SCALE GENOMIC DNA]</scope>
    <source>
        <strain evidence="1 2">CGMCC 1.12926</strain>
    </source>
</reference>
<protein>
    <submittedName>
        <fullName evidence="1">YtxH domain-containing protein</fullName>
    </submittedName>
</protein>
<dbReference type="Proteomes" id="UP001589734">
    <property type="component" value="Unassembled WGS sequence"/>
</dbReference>
<gene>
    <name evidence="1" type="ORF">ACFFLS_11340</name>
</gene>
<keyword evidence="2" id="KW-1185">Reference proteome</keyword>
<name>A0ABV6BQA2_9FLAO</name>
<evidence type="ECO:0000313" key="2">
    <source>
        <dbReference type="Proteomes" id="UP001589734"/>
    </source>
</evidence>
<dbReference type="RefSeq" id="WP_379684815.1">
    <property type="nucleotide sequence ID" value="NZ_JBHLYW010000008.1"/>
</dbReference>
<proteinExistence type="predicted"/>
<dbReference type="EMBL" id="JBHLYW010000008">
    <property type="protein sequence ID" value="MFC0077635.1"/>
    <property type="molecule type" value="Genomic_DNA"/>
</dbReference>
<dbReference type="SUPFAM" id="SSF58113">
    <property type="entry name" value="Apolipoprotein A-I"/>
    <property type="match status" value="1"/>
</dbReference>
<organism evidence="1 2">
    <name type="scientific">Flavobacterium procerum</name>
    <dbReference type="NCBI Taxonomy" id="1455569"/>
    <lineage>
        <taxon>Bacteria</taxon>
        <taxon>Pseudomonadati</taxon>
        <taxon>Bacteroidota</taxon>
        <taxon>Flavobacteriia</taxon>
        <taxon>Flavobacteriales</taxon>
        <taxon>Flavobacteriaceae</taxon>
        <taxon>Flavobacterium</taxon>
    </lineage>
</organism>
<evidence type="ECO:0000313" key="1">
    <source>
        <dbReference type="EMBL" id="MFC0077635.1"/>
    </source>
</evidence>
<sequence>MGLTSFFKNIFGTAKDSASDLAVQAENTIEKAIETATPYIEKAEAFAEEAIENAKDVAEPILESAADFAQQARETFSEYAEKAVDSITEAVDIIKEKTAELNSDPEEKIVGDNVVDTSEKAIIDAD</sequence>
<accession>A0ABV6BQA2</accession>
<dbReference type="Gene3D" id="1.20.120.20">
    <property type="entry name" value="Apolipoprotein"/>
    <property type="match status" value="1"/>
</dbReference>
<comment type="caution">
    <text evidence="1">The sequence shown here is derived from an EMBL/GenBank/DDBJ whole genome shotgun (WGS) entry which is preliminary data.</text>
</comment>